<feature type="region of interest" description="Disordered" evidence="1">
    <location>
        <begin position="1"/>
        <end position="20"/>
    </location>
</feature>
<accession>A0A8H4WS98</accession>
<feature type="compositionally biased region" description="Low complexity" evidence="1">
    <location>
        <begin position="218"/>
        <end position="228"/>
    </location>
</feature>
<feature type="compositionally biased region" description="Low complexity" evidence="1">
    <location>
        <begin position="129"/>
        <end position="142"/>
    </location>
</feature>
<evidence type="ECO:0000256" key="1">
    <source>
        <dbReference type="SAM" id="MobiDB-lite"/>
    </source>
</evidence>
<name>A0A8H4WS98_9HYPO</name>
<dbReference type="EMBL" id="JABEXW010001072">
    <property type="protein sequence ID" value="KAF4948035.1"/>
    <property type="molecule type" value="Genomic_DNA"/>
</dbReference>
<comment type="caution">
    <text evidence="2">The sequence shown here is derived from an EMBL/GenBank/DDBJ whole genome shotgun (WGS) entry which is preliminary data.</text>
</comment>
<protein>
    <submittedName>
        <fullName evidence="2">Uncharacterized protein</fullName>
    </submittedName>
</protein>
<gene>
    <name evidence="2" type="ORF">FSARC_13853</name>
</gene>
<evidence type="ECO:0000313" key="2">
    <source>
        <dbReference type="EMBL" id="KAF4948035.1"/>
    </source>
</evidence>
<feature type="compositionally biased region" description="Polar residues" evidence="1">
    <location>
        <begin position="143"/>
        <end position="153"/>
    </location>
</feature>
<feature type="region of interest" description="Disordered" evidence="1">
    <location>
        <begin position="76"/>
        <end position="110"/>
    </location>
</feature>
<dbReference type="AlphaFoldDB" id="A0A8H4WS98"/>
<feature type="region of interest" description="Disordered" evidence="1">
    <location>
        <begin position="124"/>
        <end position="154"/>
    </location>
</feature>
<keyword evidence="3" id="KW-1185">Reference proteome</keyword>
<feature type="non-terminal residue" evidence="2">
    <location>
        <position position="698"/>
    </location>
</feature>
<feature type="compositionally biased region" description="Polar residues" evidence="1">
    <location>
        <begin position="205"/>
        <end position="217"/>
    </location>
</feature>
<organism evidence="2 3">
    <name type="scientific">Fusarium sarcochroum</name>
    <dbReference type="NCBI Taxonomy" id="1208366"/>
    <lineage>
        <taxon>Eukaryota</taxon>
        <taxon>Fungi</taxon>
        <taxon>Dikarya</taxon>
        <taxon>Ascomycota</taxon>
        <taxon>Pezizomycotina</taxon>
        <taxon>Sordariomycetes</taxon>
        <taxon>Hypocreomycetidae</taxon>
        <taxon>Hypocreales</taxon>
        <taxon>Nectriaceae</taxon>
        <taxon>Fusarium</taxon>
        <taxon>Fusarium lateritium species complex</taxon>
    </lineage>
</organism>
<sequence>MGRRALTAQEKEERQRQRQESRLARQTLELAQEYALDPNLRVVIDRALPTLSGSRTTTAIIGSLESTSSMICIGCSVDPPAPERPADPTTSEPPNMPAQLTAQQDEVSHNSSLAAKLSALDIGGDHLRPSSAAPQSPIISDPTQAPLQPSPIRQNGECHHQIQYHSSPLDSKTEVSLPRNYATQPAAPGSSSPSIFYQDDHSVSELPSPSSHPPDTQDSFTSSSLPSSRDSDDPTLDGFLRSINEKEATGGADFLREQSGVYDKVFRSFFARECECPRSCEVVEPEHTHTLQERTEYIQRSLPPLQSVFAELGAETNVNHHAQQEIPSSYNLIYAKSRAYQESPGSGRWTADDESRTFRLGYSVPAEFLSRLWASIVQKANSHQIQTLRGKAIHYYRNPYLLFQAHDLKNVFAQPNLQESLVLFRDAILAGLNPEQLDLRSCWLDLGMRDHIRRQHQGQAPSPTDQSGQHGPWTLLWKSACCRHLHRRLGDIAPDVTLDARYYRSSLLRDAGTYYAKAKPTKSSNPGHPEARSPGIIRAKAYDCKKELFGVMFSDYKLFSSGFLPLLAFDEEMLKDLAGMDQNRQRAFAPQLSRSHLVRAWDANKRHLRAASSAQRHPNFGIRKEVTFRLDIILTMMARGVFQSDQNTHTGPMIQEIPLNPAHHAQHYPYWIVPTSVMKNFICTQAARFILPLDDIFQ</sequence>
<dbReference type="OrthoDB" id="5070004at2759"/>
<reference evidence="2" key="1">
    <citation type="journal article" date="2020" name="BMC Genomics">
        <title>Correction to: Identification and distribution of gene clusters required for synthesis of sphingolipid metabolism inhibitors in diverse species of the filamentous fungus Fusarium.</title>
        <authorList>
            <person name="Kim H.S."/>
            <person name="Lohmar J.M."/>
            <person name="Busman M."/>
            <person name="Brown D.W."/>
            <person name="Naumann T.A."/>
            <person name="Divon H.H."/>
            <person name="Lysoe E."/>
            <person name="Uhlig S."/>
            <person name="Proctor R.H."/>
        </authorList>
    </citation>
    <scope>NUCLEOTIDE SEQUENCE</scope>
    <source>
        <strain evidence="2">NRRL 20472</strain>
    </source>
</reference>
<feature type="compositionally biased region" description="Basic and acidic residues" evidence="1">
    <location>
        <begin position="9"/>
        <end position="20"/>
    </location>
</feature>
<evidence type="ECO:0000313" key="3">
    <source>
        <dbReference type="Proteomes" id="UP000622797"/>
    </source>
</evidence>
<proteinExistence type="predicted"/>
<reference evidence="2" key="2">
    <citation type="submission" date="2020-05" db="EMBL/GenBank/DDBJ databases">
        <authorList>
            <person name="Kim H.-S."/>
            <person name="Proctor R.H."/>
            <person name="Brown D.W."/>
        </authorList>
    </citation>
    <scope>NUCLEOTIDE SEQUENCE</scope>
    <source>
        <strain evidence="2">NRRL 20472</strain>
    </source>
</reference>
<dbReference type="Proteomes" id="UP000622797">
    <property type="component" value="Unassembled WGS sequence"/>
</dbReference>
<feature type="region of interest" description="Disordered" evidence="1">
    <location>
        <begin position="181"/>
        <end position="237"/>
    </location>
</feature>
<feature type="compositionally biased region" description="Polar residues" evidence="1">
    <location>
        <begin position="88"/>
        <end position="110"/>
    </location>
</feature>